<reference evidence="1" key="1">
    <citation type="journal article" date="2023" name="Nat. Commun.">
        <title>Diploid and tetraploid genomes of Acorus and the evolution of monocots.</title>
        <authorList>
            <person name="Ma L."/>
            <person name="Liu K.W."/>
            <person name="Li Z."/>
            <person name="Hsiao Y.Y."/>
            <person name="Qi Y."/>
            <person name="Fu T."/>
            <person name="Tang G.D."/>
            <person name="Zhang D."/>
            <person name="Sun W.H."/>
            <person name="Liu D.K."/>
            <person name="Li Y."/>
            <person name="Chen G.Z."/>
            <person name="Liu X.D."/>
            <person name="Liao X.Y."/>
            <person name="Jiang Y.T."/>
            <person name="Yu X."/>
            <person name="Hao Y."/>
            <person name="Huang J."/>
            <person name="Zhao X.W."/>
            <person name="Ke S."/>
            <person name="Chen Y.Y."/>
            <person name="Wu W.L."/>
            <person name="Hsu J.L."/>
            <person name="Lin Y.F."/>
            <person name="Huang M.D."/>
            <person name="Li C.Y."/>
            <person name="Huang L."/>
            <person name="Wang Z.W."/>
            <person name="Zhao X."/>
            <person name="Zhong W.Y."/>
            <person name="Peng D.H."/>
            <person name="Ahmad S."/>
            <person name="Lan S."/>
            <person name="Zhang J.S."/>
            <person name="Tsai W.C."/>
            <person name="Van de Peer Y."/>
            <person name="Liu Z.J."/>
        </authorList>
    </citation>
    <scope>NUCLEOTIDE SEQUENCE</scope>
    <source>
        <strain evidence="1">SCP</strain>
    </source>
</reference>
<accession>A0AAV9BLV0</accession>
<proteinExistence type="predicted"/>
<keyword evidence="2" id="KW-1185">Reference proteome</keyword>
<dbReference type="PANTHER" id="PTHR31110">
    <property type="entry name" value="PESTICIDAL CRYSTAL CRY8BA PROTEIN"/>
    <property type="match status" value="1"/>
</dbReference>
<evidence type="ECO:0000313" key="2">
    <source>
        <dbReference type="Proteomes" id="UP001179952"/>
    </source>
</evidence>
<dbReference type="Proteomes" id="UP001179952">
    <property type="component" value="Unassembled WGS sequence"/>
</dbReference>
<name>A0AAV9BLV0_ACOGR</name>
<dbReference type="EMBL" id="JAUJYN010000002">
    <property type="protein sequence ID" value="KAK1277236.1"/>
    <property type="molecule type" value="Genomic_DNA"/>
</dbReference>
<comment type="caution">
    <text evidence="1">The sequence shown here is derived from an EMBL/GenBank/DDBJ whole genome shotgun (WGS) entry which is preliminary data.</text>
</comment>
<sequence>MQVKWSGVRTPHSTTPFVDEMYERLKATLTEYEVITCRWPDYTFILENAVADVEKAVLGALEKQYADVLAPLKDNLMPKKFGLKYVQKLAKRNSVDPYTVPDELGTLLNTMKRLLDVLRPKIEMQLKSWGSCIPEAGSTVAGEHLSEVTVMLRAKFRNYMQAVVEKLAENTRMQSATKLKKIIQDSKDSAIESDIQNRMQHLKTMLSKTIDHLHSVFQTHVFVTICRCFWDRMGQDVLSFLENRKENKSWYKASRVTVAILDDTFASQMQQLLGHVLQEKDLEPPRSIMEVRSILCKDAPNQKDSKYYY</sequence>
<dbReference type="AlphaFoldDB" id="A0AAV9BLV0"/>
<reference evidence="1" key="2">
    <citation type="submission" date="2023-06" db="EMBL/GenBank/DDBJ databases">
        <authorList>
            <person name="Ma L."/>
            <person name="Liu K.-W."/>
            <person name="Li Z."/>
            <person name="Hsiao Y.-Y."/>
            <person name="Qi Y."/>
            <person name="Fu T."/>
            <person name="Tang G."/>
            <person name="Zhang D."/>
            <person name="Sun W.-H."/>
            <person name="Liu D.-K."/>
            <person name="Li Y."/>
            <person name="Chen G.-Z."/>
            <person name="Liu X.-D."/>
            <person name="Liao X.-Y."/>
            <person name="Jiang Y.-T."/>
            <person name="Yu X."/>
            <person name="Hao Y."/>
            <person name="Huang J."/>
            <person name="Zhao X.-W."/>
            <person name="Ke S."/>
            <person name="Chen Y.-Y."/>
            <person name="Wu W.-L."/>
            <person name="Hsu J.-L."/>
            <person name="Lin Y.-F."/>
            <person name="Huang M.-D."/>
            <person name="Li C.-Y."/>
            <person name="Huang L."/>
            <person name="Wang Z.-W."/>
            <person name="Zhao X."/>
            <person name="Zhong W.-Y."/>
            <person name="Peng D.-H."/>
            <person name="Ahmad S."/>
            <person name="Lan S."/>
            <person name="Zhang J.-S."/>
            <person name="Tsai W.-C."/>
            <person name="Van De Peer Y."/>
            <person name="Liu Z.-J."/>
        </authorList>
    </citation>
    <scope>NUCLEOTIDE SEQUENCE</scope>
    <source>
        <strain evidence="1">SCP</strain>
        <tissue evidence="1">Leaves</tissue>
    </source>
</reference>
<dbReference type="PANTHER" id="PTHR31110:SF2">
    <property type="entry name" value="PESTICIDAL CRYSTAL CRY8BA PROTEIN"/>
    <property type="match status" value="1"/>
</dbReference>
<gene>
    <name evidence="1" type="ORF">QJS04_geneDACA019627</name>
</gene>
<evidence type="ECO:0000313" key="1">
    <source>
        <dbReference type="EMBL" id="KAK1277236.1"/>
    </source>
</evidence>
<organism evidence="1 2">
    <name type="scientific">Acorus gramineus</name>
    <name type="common">Dwarf sweet flag</name>
    <dbReference type="NCBI Taxonomy" id="55184"/>
    <lineage>
        <taxon>Eukaryota</taxon>
        <taxon>Viridiplantae</taxon>
        <taxon>Streptophyta</taxon>
        <taxon>Embryophyta</taxon>
        <taxon>Tracheophyta</taxon>
        <taxon>Spermatophyta</taxon>
        <taxon>Magnoliopsida</taxon>
        <taxon>Liliopsida</taxon>
        <taxon>Acoraceae</taxon>
        <taxon>Acorus</taxon>
    </lineage>
</organism>
<protein>
    <submittedName>
        <fullName evidence="1">Uncharacterized protein</fullName>
    </submittedName>
</protein>